<sequence length="115" mass="12574">MEMCWSGTMGSVLRYQLMVYSGVPSTVQVKNRVLLMPVFRFLGDKVTDGQPRQTPCPAGIRGQRATIFQPTHGGTRVPSRRAGELDTLACVHLPCLKTVQDGGRGLVGVWRAEMG</sequence>
<name>A0A4Z2JEP7_9TELE</name>
<organism evidence="1 2">
    <name type="scientific">Liparis tanakae</name>
    <name type="common">Tanaka's snailfish</name>
    <dbReference type="NCBI Taxonomy" id="230148"/>
    <lineage>
        <taxon>Eukaryota</taxon>
        <taxon>Metazoa</taxon>
        <taxon>Chordata</taxon>
        <taxon>Craniata</taxon>
        <taxon>Vertebrata</taxon>
        <taxon>Euteleostomi</taxon>
        <taxon>Actinopterygii</taxon>
        <taxon>Neopterygii</taxon>
        <taxon>Teleostei</taxon>
        <taxon>Neoteleostei</taxon>
        <taxon>Acanthomorphata</taxon>
        <taxon>Eupercaria</taxon>
        <taxon>Perciformes</taxon>
        <taxon>Cottioidei</taxon>
        <taxon>Cottales</taxon>
        <taxon>Liparidae</taxon>
        <taxon>Liparis</taxon>
    </lineage>
</organism>
<dbReference type="AlphaFoldDB" id="A0A4Z2JEP7"/>
<reference evidence="1 2" key="1">
    <citation type="submission" date="2019-03" db="EMBL/GenBank/DDBJ databases">
        <title>First draft genome of Liparis tanakae, snailfish: a comprehensive survey of snailfish specific genes.</title>
        <authorList>
            <person name="Kim W."/>
            <person name="Song I."/>
            <person name="Jeong J.-H."/>
            <person name="Kim D."/>
            <person name="Kim S."/>
            <person name="Ryu S."/>
            <person name="Song J.Y."/>
            <person name="Lee S.K."/>
        </authorList>
    </citation>
    <scope>NUCLEOTIDE SEQUENCE [LARGE SCALE GENOMIC DNA]</scope>
    <source>
        <tissue evidence="1">Muscle</tissue>
    </source>
</reference>
<evidence type="ECO:0000313" key="1">
    <source>
        <dbReference type="EMBL" id="TNN88650.1"/>
    </source>
</evidence>
<comment type="caution">
    <text evidence="1">The sequence shown here is derived from an EMBL/GenBank/DDBJ whole genome shotgun (WGS) entry which is preliminary data.</text>
</comment>
<gene>
    <name evidence="1" type="ORF">EYF80_000982</name>
</gene>
<proteinExistence type="predicted"/>
<dbReference type="EMBL" id="SRLO01000004">
    <property type="protein sequence ID" value="TNN88650.1"/>
    <property type="molecule type" value="Genomic_DNA"/>
</dbReference>
<evidence type="ECO:0000313" key="2">
    <source>
        <dbReference type="Proteomes" id="UP000314294"/>
    </source>
</evidence>
<keyword evidence="2" id="KW-1185">Reference proteome</keyword>
<dbReference type="Proteomes" id="UP000314294">
    <property type="component" value="Unassembled WGS sequence"/>
</dbReference>
<accession>A0A4Z2JEP7</accession>
<protein>
    <submittedName>
        <fullName evidence="1">Uncharacterized protein</fullName>
    </submittedName>
</protein>